<evidence type="ECO:0000256" key="5">
    <source>
        <dbReference type="SAM" id="Phobius"/>
    </source>
</evidence>
<dbReference type="AlphaFoldDB" id="A0A6J7E2B9"/>
<evidence type="ECO:0000259" key="6">
    <source>
        <dbReference type="Pfam" id="PF00892"/>
    </source>
</evidence>
<feature type="transmembrane region" description="Helical" evidence="5">
    <location>
        <begin position="85"/>
        <end position="103"/>
    </location>
</feature>
<dbReference type="Pfam" id="PF00892">
    <property type="entry name" value="EamA"/>
    <property type="match status" value="2"/>
</dbReference>
<dbReference type="GO" id="GO:0016020">
    <property type="term" value="C:membrane"/>
    <property type="evidence" value="ECO:0007669"/>
    <property type="project" value="UniProtKB-SubCell"/>
</dbReference>
<feature type="domain" description="EamA" evidence="6">
    <location>
        <begin position="1"/>
        <end position="99"/>
    </location>
</feature>
<organism evidence="7">
    <name type="scientific">freshwater metagenome</name>
    <dbReference type="NCBI Taxonomy" id="449393"/>
    <lineage>
        <taxon>unclassified sequences</taxon>
        <taxon>metagenomes</taxon>
        <taxon>ecological metagenomes</taxon>
    </lineage>
</organism>
<evidence type="ECO:0000313" key="7">
    <source>
        <dbReference type="EMBL" id="CAB4876158.1"/>
    </source>
</evidence>
<dbReference type="PANTHER" id="PTHR32322:SF2">
    <property type="entry name" value="EAMA DOMAIN-CONTAINING PROTEIN"/>
    <property type="match status" value="1"/>
</dbReference>
<feature type="transmembrane region" description="Helical" evidence="5">
    <location>
        <begin position="207"/>
        <end position="223"/>
    </location>
</feature>
<dbReference type="PANTHER" id="PTHR32322">
    <property type="entry name" value="INNER MEMBRANE TRANSPORTER"/>
    <property type="match status" value="1"/>
</dbReference>
<keyword evidence="4 5" id="KW-0472">Membrane</keyword>
<dbReference type="InterPro" id="IPR000620">
    <property type="entry name" value="EamA_dom"/>
</dbReference>
<evidence type="ECO:0000256" key="3">
    <source>
        <dbReference type="ARBA" id="ARBA00022989"/>
    </source>
</evidence>
<evidence type="ECO:0000256" key="1">
    <source>
        <dbReference type="ARBA" id="ARBA00004141"/>
    </source>
</evidence>
<sequence>MVIAALLLALITVIVARDFPHDISSILKSSAIGVTLHGAYLGGCFYSVSKGMSAGIVALIVCLQPVVVSIAASYFLKEKLRARSVLGLALGLIGVITVLIPRISGADKLSNISIATAFIALIGGSSGTLLQKKFAAEIPMLAGATYQYAATAVVIGSIALFSEPIFIDWTPQFLFALLWLVFALSLGAILLLFFLLKSGTAAEVSSLYYLVPAVTAFMAYLLFDEKISPITALGTFIAVVGVWLVTGKKNAPKR</sequence>
<gene>
    <name evidence="7" type="ORF">UFOPK3461_00616</name>
</gene>
<protein>
    <submittedName>
        <fullName evidence="7">Unannotated protein</fullName>
    </submittedName>
</protein>
<feature type="transmembrane region" description="Helical" evidence="5">
    <location>
        <begin position="109"/>
        <end position="129"/>
    </location>
</feature>
<feature type="transmembrane region" description="Helical" evidence="5">
    <location>
        <begin position="56"/>
        <end position="76"/>
    </location>
</feature>
<comment type="subcellular location">
    <subcellularLocation>
        <location evidence="1">Membrane</location>
        <topology evidence="1">Multi-pass membrane protein</topology>
    </subcellularLocation>
</comment>
<reference evidence="7" key="1">
    <citation type="submission" date="2020-05" db="EMBL/GenBank/DDBJ databases">
        <authorList>
            <person name="Chiriac C."/>
            <person name="Salcher M."/>
            <person name="Ghai R."/>
            <person name="Kavagutti S V."/>
        </authorList>
    </citation>
    <scope>NUCLEOTIDE SEQUENCE</scope>
</reference>
<feature type="transmembrane region" description="Helical" evidence="5">
    <location>
        <begin position="141"/>
        <end position="161"/>
    </location>
</feature>
<name>A0A6J7E2B9_9ZZZZ</name>
<keyword evidence="3 5" id="KW-1133">Transmembrane helix</keyword>
<feature type="transmembrane region" description="Helical" evidence="5">
    <location>
        <begin position="173"/>
        <end position="195"/>
    </location>
</feature>
<accession>A0A6J7E2B9</accession>
<evidence type="ECO:0000256" key="2">
    <source>
        <dbReference type="ARBA" id="ARBA00022692"/>
    </source>
</evidence>
<feature type="transmembrane region" description="Helical" evidence="5">
    <location>
        <begin position="229"/>
        <end position="246"/>
    </location>
</feature>
<feature type="domain" description="EamA" evidence="6">
    <location>
        <begin position="113"/>
        <end position="246"/>
    </location>
</feature>
<dbReference type="InterPro" id="IPR037185">
    <property type="entry name" value="EmrE-like"/>
</dbReference>
<keyword evidence="2 5" id="KW-0812">Transmembrane</keyword>
<proteinExistence type="predicted"/>
<evidence type="ECO:0000256" key="4">
    <source>
        <dbReference type="ARBA" id="ARBA00023136"/>
    </source>
</evidence>
<dbReference type="SUPFAM" id="SSF103481">
    <property type="entry name" value="Multidrug resistance efflux transporter EmrE"/>
    <property type="match status" value="2"/>
</dbReference>
<dbReference type="EMBL" id="CAFBLW010000040">
    <property type="protein sequence ID" value="CAB4876158.1"/>
    <property type="molecule type" value="Genomic_DNA"/>
</dbReference>
<dbReference type="InterPro" id="IPR050638">
    <property type="entry name" value="AA-Vitamin_Transporters"/>
</dbReference>